<evidence type="ECO:0008006" key="3">
    <source>
        <dbReference type="Google" id="ProtNLM"/>
    </source>
</evidence>
<accession>A0ABW8YB66</accession>
<name>A0ABW8YB66_9FLAO</name>
<protein>
    <recommendedName>
        <fullName evidence="3">Lipoprotein</fullName>
    </recommendedName>
</protein>
<comment type="caution">
    <text evidence="1">The sequence shown here is derived from an EMBL/GenBank/DDBJ whole genome shotgun (WGS) entry which is preliminary data.</text>
</comment>
<evidence type="ECO:0000313" key="1">
    <source>
        <dbReference type="EMBL" id="MFL9837102.1"/>
    </source>
</evidence>
<dbReference type="PROSITE" id="PS51257">
    <property type="entry name" value="PROKAR_LIPOPROTEIN"/>
    <property type="match status" value="1"/>
</dbReference>
<organism evidence="1 2">
    <name type="scientific">Flavobacterium rhizophilum</name>
    <dbReference type="NCBI Taxonomy" id="3163296"/>
    <lineage>
        <taxon>Bacteria</taxon>
        <taxon>Pseudomonadati</taxon>
        <taxon>Bacteroidota</taxon>
        <taxon>Flavobacteriia</taxon>
        <taxon>Flavobacteriales</taxon>
        <taxon>Flavobacteriaceae</taxon>
        <taxon>Flavobacterium</taxon>
    </lineage>
</organism>
<gene>
    <name evidence="1" type="ORF">ABS768_06295</name>
</gene>
<sequence length="336" mass="38952">MKRFIILAISMLFFSCNGVSRNEDDRGGLVEEDASTSSVIDLDTLTETKFADRSEELIYIREYLELKLPEIILKENPEYFRDAQYTFISYGKDYTLLELARKSDKFDFRYHEYMRYIIKNNLHFPFVKSELENNGELSVWGNYTPVNLKERDISSDVNNEEIELPPVVEEKYNPEEQKINGDFNGDGKYEYAYRVLVNQGEGNPIDKGTPDEYEIQFSDKNMLPVKVGCCNFKLINEGDLNNDGADELTILQYPMNGCIGNVKTYTVKNNRGKLLISPFTFYICAELTSTELSEIIVKENGTVYYHEADPNDEYLLNDEGDKIRFERLIKKKAILK</sequence>
<dbReference type="EMBL" id="JBELQB010000004">
    <property type="protein sequence ID" value="MFL9837102.1"/>
    <property type="molecule type" value="Genomic_DNA"/>
</dbReference>
<dbReference type="Proteomes" id="UP001629059">
    <property type="component" value="Unassembled WGS sequence"/>
</dbReference>
<reference evidence="1 2" key="1">
    <citation type="submission" date="2024-06" db="EMBL/GenBank/DDBJ databases">
        <authorList>
            <person name="Kaempfer P."/>
            <person name="Viver T."/>
        </authorList>
    </citation>
    <scope>NUCLEOTIDE SEQUENCE [LARGE SCALE GENOMIC DNA]</scope>
    <source>
        <strain evidence="1 2">ST-75</strain>
    </source>
</reference>
<proteinExistence type="predicted"/>
<evidence type="ECO:0000313" key="2">
    <source>
        <dbReference type="Proteomes" id="UP001629059"/>
    </source>
</evidence>
<keyword evidence="2" id="KW-1185">Reference proteome</keyword>